<dbReference type="InterPro" id="IPR001647">
    <property type="entry name" value="HTH_TetR"/>
</dbReference>
<sequence>MARPKSEQKRNAILLAANDVVARLGTEAPTSLIAKQAGVAEGSLFTYFPSKDALLNELYLHIKTELRDAMLPGYPLTAAPRDRALHTWRTLIAWGGKNPTKRRVMNVLALSGRVTEDSKAAGARAFATFAVLLGEVLSASPMHAVPISFVASLMGAMAETTTEAVAQDPAHASLLTDAGFDAFWRAVGCA</sequence>
<comment type="caution">
    <text evidence="4">The sequence shown here is derived from an EMBL/GenBank/DDBJ whole genome shotgun (WGS) entry which is preliminary data.</text>
</comment>
<evidence type="ECO:0000256" key="2">
    <source>
        <dbReference type="PROSITE-ProRule" id="PRU00335"/>
    </source>
</evidence>
<dbReference type="PROSITE" id="PS50977">
    <property type="entry name" value="HTH_TETR_2"/>
    <property type="match status" value="1"/>
</dbReference>
<dbReference type="InterPro" id="IPR050109">
    <property type="entry name" value="HTH-type_TetR-like_transc_reg"/>
</dbReference>
<reference evidence="4 5" key="1">
    <citation type="submission" date="2017-10" db="EMBL/GenBank/DDBJ databases">
        <title>Massilia psychrophilum sp. nov., a novel purple-pigmented bacterium isolated from Tianshan glacier, Xinjiang Municipality, China.</title>
        <authorList>
            <person name="Wang H."/>
        </authorList>
    </citation>
    <scope>NUCLEOTIDE SEQUENCE [LARGE SCALE GENOMIC DNA]</scope>
    <source>
        <strain evidence="4 5">JCM 30074</strain>
    </source>
</reference>
<dbReference type="Proteomes" id="UP000230390">
    <property type="component" value="Unassembled WGS sequence"/>
</dbReference>
<dbReference type="RefSeq" id="WP_099788073.1">
    <property type="nucleotide sequence ID" value="NZ_JBHLYV010000031.1"/>
</dbReference>
<keyword evidence="5" id="KW-1185">Reference proteome</keyword>
<dbReference type="EMBL" id="PDOC01000004">
    <property type="protein sequence ID" value="PIL45278.1"/>
    <property type="molecule type" value="Genomic_DNA"/>
</dbReference>
<dbReference type="SUPFAM" id="SSF46689">
    <property type="entry name" value="Homeodomain-like"/>
    <property type="match status" value="1"/>
</dbReference>
<evidence type="ECO:0000313" key="4">
    <source>
        <dbReference type="EMBL" id="PIL45278.1"/>
    </source>
</evidence>
<dbReference type="GO" id="GO:0003677">
    <property type="term" value="F:DNA binding"/>
    <property type="evidence" value="ECO:0007669"/>
    <property type="project" value="UniProtKB-UniRule"/>
</dbReference>
<dbReference type="AlphaFoldDB" id="A0A2G8TI21"/>
<dbReference type="InterPro" id="IPR009057">
    <property type="entry name" value="Homeodomain-like_sf"/>
</dbReference>
<name>A0A2G8TI21_9BURK</name>
<evidence type="ECO:0000313" key="5">
    <source>
        <dbReference type="Proteomes" id="UP000230390"/>
    </source>
</evidence>
<protein>
    <submittedName>
        <fullName evidence="4">TetR family transcriptional regulator</fullName>
    </submittedName>
</protein>
<feature type="domain" description="HTH tetR-type" evidence="3">
    <location>
        <begin position="7"/>
        <end position="66"/>
    </location>
</feature>
<proteinExistence type="predicted"/>
<evidence type="ECO:0000259" key="3">
    <source>
        <dbReference type="PROSITE" id="PS50977"/>
    </source>
</evidence>
<dbReference type="OrthoDB" id="9816320at2"/>
<evidence type="ECO:0000256" key="1">
    <source>
        <dbReference type="ARBA" id="ARBA00023125"/>
    </source>
</evidence>
<dbReference type="Pfam" id="PF00440">
    <property type="entry name" value="TetR_N"/>
    <property type="match status" value="1"/>
</dbReference>
<dbReference type="Gene3D" id="1.10.357.10">
    <property type="entry name" value="Tetracycline Repressor, domain 2"/>
    <property type="match status" value="1"/>
</dbReference>
<dbReference type="PANTHER" id="PTHR30055">
    <property type="entry name" value="HTH-TYPE TRANSCRIPTIONAL REGULATOR RUTR"/>
    <property type="match status" value="1"/>
</dbReference>
<feature type="DNA-binding region" description="H-T-H motif" evidence="2">
    <location>
        <begin position="29"/>
        <end position="48"/>
    </location>
</feature>
<accession>A0A2G8TI21</accession>
<dbReference type="PANTHER" id="PTHR30055:SF222">
    <property type="entry name" value="REGULATORY PROTEIN"/>
    <property type="match status" value="1"/>
</dbReference>
<gene>
    <name evidence="4" type="ORF">CR105_08840</name>
</gene>
<keyword evidence="1 2" id="KW-0238">DNA-binding</keyword>
<organism evidence="4 5">
    <name type="scientific">Massilia eurypsychrophila</name>
    <dbReference type="NCBI Taxonomy" id="1485217"/>
    <lineage>
        <taxon>Bacteria</taxon>
        <taxon>Pseudomonadati</taxon>
        <taxon>Pseudomonadota</taxon>
        <taxon>Betaproteobacteria</taxon>
        <taxon>Burkholderiales</taxon>
        <taxon>Oxalobacteraceae</taxon>
        <taxon>Telluria group</taxon>
        <taxon>Massilia</taxon>
    </lineage>
</organism>
<dbReference type="PRINTS" id="PR00455">
    <property type="entry name" value="HTHTETR"/>
</dbReference>